<keyword evidence="2" id="KW-0472">Membrane</keyword>
<feature type="transmembrane region" description="Helical" evidence="2">
    <location>
        <begin position="112"/>
        <end position="142"/>
    </location>
</feature>
<evidence type="ECO:0000256" key="2">
    <source>
        <dbReference type="SAM" id="Phobius"/>
    </source>
</evidence>
<evidence type="ECO:0000256" key="1">
    <source>
        <dbReference type="SAM" id="MobiDB-lite"/>
    </source>
</evidence>
<sequence>MSDFFTDPAPSRPPPGARPSAPRRVAAGRGWRWIVEAFELVRAQPLTWALMALAYFAITLLLSLLPLVGDVATTLTAPLFTAAFVLAAVKVEQGGELEIGDLFAGFRVRTGPLLLLGVAYLLSMAFAAGAALLIAAAAGLGADARGPALLLAALPLTVAVLLVSFSYWFAPALLVTREVGVLEALTLSLKAALANWLPLLFATLSLLLLLLLALLPFFLGLLLWLPLAWVCYYTAYRDVFAVR</sequence>
<dbReference type="NCBIfam" id="NF041043">
    <property type="entry name" value="BPSS1780_fam"/>
    <property type="match status" value="1"/>
</dbReference>
<dbReference type="AlphaFoldDB" id="A0A165EXK5"/>
<gene>
    <name evidence="3" type="ORF">AVW16_13685</name>
</gene>
<evidence type="ECO:0008006" key="5">
    <source>
        <dbReference type="Google" id="ProtNLM"/>
    </source>
</evidence>
<name>A0A165EXK5_9NEIS</name>
<protein>
    <recommendedName>
        <fullName evidence="5">Integral membrane protein</fullName>
    </recommendedName>
</protein>
<evidence type="ECO:0000313" key="3">
    <source>
        <dbReference type="EMBL" id="KZE28915.1"/>
    </source>
</evidence>
<keyword evidence="2" id="KW-0812">Transmembrane</keyword>
<organism evidence="3 4">
    <name type="scientific">Crenobacter luteus</name>
    <dbReference type="NCBI Taxonomy" id="1452487"/>
    <lineage>
        <taxon>Bacteria</taxon>
        <taxon>Pseudomonadati</taxon>
        <taxon>Pseudomonadota</taxon>
        <taxon>Betaproteobacteria</taxon>
        <taxon>Neisseriales</taxon>
        <taxon>Neisseriaceae</taxon>
        <taxon>Crenobacter</taxon>
    </lineage>
</organism>
<dbReference type="RefSeq" id="WP_066613875.1">
    <property type="nucleotide sequence ID" value="NZ_LQQU01000035.1"/>
</dbReference>
<feature type="transmembrane region" description="Helical" evidence="2">
    <location>
        <begin position="217"/>
        <end position="236"/>
    </location>
</feature>
<evidence type="ECO:0000313" key="4">
    <source>
        <dbReference type="Proteomes" id="UP000076625"/>
    </source>
</evidence>
<reference evidence="4" key="1">
    <citation type="submission" date="2016-01" db="EMBL/GenBank/DDBJ databases">
        <title>Draft genome of Chromobacterium sp. F49.</title>
        <authorList>
            <person name="Hong K.W."/>
        </authorList>
    </citation>
    <scope>NUCLEOTIDE SEQUENCE [LARGE SCALE GENOMIC DNA]</scope>
    <source>
        <strain evidence="4">CN10</strain>
    </source>
</reference>
<dbReference type="STRING" id="1452487.AVW16_13685"/>
<keyword evidence="4" id="KW-1185">Reference proteome</keyword>
<feature type="transmembrane region" description="Helical" evidence="2">
    <location>
        <begin position="191"/>
        <end position="211"/>
    </location>
</feature>
<comment type="caution">
    <text evidence="3">The sequence shown here is derived from an EMBL/GenBank/DDBJ whole genome shotgun (WGS) entry which is preliminary data.</text>
</comment>
<feature type="transmembrane region" description="Helical" evidence="2">
    <location>
        <begin position="46"/>
        <end position="65"/>
    </location>
</feature>
<accession>A0A165EXK5</accession>
<dbReference type="OrthoDB" id="5298483at2"/>
<dbReference type="EMBL" id="LQQU01000035">
    <property type="protein sequence ID" value="KZE28915.1"/>
    <property type="molecule type" value="Genomic_DNA"/>
</dbReference>
<dbReference type="Proteomes" id="UP000076625">
    <property type="component" value="Unassembled WGS sequence"/>
</dbReference>
<feature type="transmembrane region" description="Helical" evidence="2">
    <location>
        <begin position="148"/>
        <end position="170"/>
    </location>
</feature>
<proteinExistence type="predicted"/>
<feature type="region of interest" description="Disordered" evidence="1">
    <location>
        <begin position="1"/>
        <end position="23"/>
    </location>
</feature>
<keyword evidence="2" id="KW-1133">Transmembrane helix</keyword>
<dbReference type="InterPro" id="IPR047798">
    <property type="entry name" value="BPSS1780-like"/>
</dbReference>